<keyword evidence="3" id="KW-1185">Reference proteome</keyword>
<dbReference type="InParanoid" id="Q240Y2"/>
<protein>
    <submittedName>
        <fullName evidence="2">Tetratricopeptide repeat protein</fullName>
    </submittedName>
</protein>
<dbReference type="HOGENOM" id="CLU_1781194_0_0_1"/>
<name>Q240Y2_TETTS</name>
<evidence type="ECO:0000313" key="3">
    <source>
        <dbReference type="Proteomes" id="UP000009168"/>
    </source>
</evidence>
<feature type="compositionally biased region" description="Basic and acidic residues" evidence="1">
    <location>
        <begin position="27"/>
        <end position="40"/>
    </location>
</feature>
<dbReference type="InterPro" id="IPR011990">
    <property type="entry name" value="TPR-like_helical_dom_sf"/>
</dbReference>
<dbReference type="KEGG" id="tet:TTHERM_00623020"/>
<organism evidence="2 3">
    <name type="scientific">Tetrahymena thermophila (strain SB210)</name>
    <dbReference type="NCBI Taxonomy" id="312017"/>
    <lineage>
        <taxon>Eukaryota</taxon>
        <taxon>Sar</taxon>
        <taxon>Alveolata</taxon>
        <taxon>Ciliophora</taxon>
        <taxon>Intramacronucleata</taxon>
        <taxon>Oligohymenophorea</taxon>
        <taxon>Hymenostomatida</taxon>
        <taxon>Tetrahymenina</taxon>
        <taxon>Tetrahymenidae</taxon>
        <taxon>Tetrahymena</taxon>
    </lineage>
</organism>
<proteinExistence type="predicted"/>
<accession>Q240Y2</accession>
<dbReference type="Proteomes" id="UP000009168">
    <property type="component" value="Unassembled WGS sequence"/>
</dbReference>
<dbReference type="Gene3D" id="1.25.40.10">
    <property type="entry name" value="Tetratricopeptide repeat domain"/>
    <property type="match status" value="1"/>
</dbReference>
<dbReference type="SUPFAM" id="SSF48452">
    <property type="entry name" value="TPR-like"/>
    <property type="match status" value="1"/>
</dbReference>
<dbReference type="AlphaFoldDB" id="Q240Y2"/>
<reference evidence="3" key="1">
    <citation type="journal article" date="2006" name="PLoS Biol.">
        <title>Macronuclear genome sequence of the ciliate Tetrahymena thermophila, a model eukaryote.</title>
        <authorList>
            <person name="Eisen J.A."/>
            <person name="Coyne R.S."/>
            <person name="Wu M."/>
            <person name="Wu D."/>
            <person name="Thiagarajan M."/>
            <person name="Wortman J.R."/>
            <person name="Badger J.H."/>
            <person name="Ren Q."/>
            <person name="Amedeo P."/>
            <person name="Jones K.M."/>
            <person name="Tallon L.J."/>
            <person name="Delcher A.L."/>
            <person name="Salzberg S.L."/>
            <person name="Silva J.C."/>
            <person name="Haas B.J."/>
            <person name="Majoros W.H."/>
            <person name="Farzad M."/>
            <person name="Carlton J.M."/>
            <person name="Smith R.K. Jr."/>
            <person name="Garg J."/>
            <person name="Pearlman R.E."/>
            <person name="Karrer K.M."/>
            <person name="Sun L."/>
            <person name="Manning G."/>
            <person name="Elde N.C."/>
            <person name="Turkewitz A.P."/>
            <person name="Asai D.J."/>
            <person name="Wilkes D.E."/>
            <person name="Wang Y."/>
            <person name="Cai H."/>
            <person name="Collins K."/>
            <person name="Stewart B.A."/>
            <person name="Lee S.R."/>
            <person name="Wilamowska K."/>
            <person name="Weinberg Z."/>
            <person name="Ruzzo W.L."/>
            <person name="Wloga D."/>
            <person name="Gaertig J."/>
            <person name="Frankel J."/>
            <person name="Tsao C.-C."/>
            <person name="Gorovsky M.A."/>
            <person name="Keeling P.J."/>
            <person name="Waller R.F."/>
            <person name="Patron N.J."/>
            <person name="Cherry J.M."/>
            <person name="Stover N.A."/>
            <person name="Krieger C.J."/>
            <person name="del Toro C."/>
            <person name="Ryder H.F."/>
            <person name="Williamson S.C."/>
            <person name="Barbeau R.A."/>
            <person name="Hamilton E.P."/>
            <person name="Orias E."/>
        </authorList>
    </citation>
    <scope>NUCLEOTIDE SEQUENCE [LARGE SCALE GENOMIC DNA]</scope>
    <source>
        <strain evidence="3">SB210</strain>
    </source>
</reference>
<dbReference type="EMBL" id="GG662540">
    <property type="protein sequence ID" value="EAS02282.1"/>
    <property type="molecule type" value="Genomic_DNA"/>
</dbReference>
<dbReference type="OrthoDB" id="284319at2759"/>
<dbReference type="RefSeq" id="XP_001022527.1">
    <property type="nucleotide sequence ID" value="XM_001022527.1"/>
</dbReference>
<sequence>MSQKKKQDQITEVPKLGQNKMSENSENSDKQQRIHSKPSDEGGFDGEINNPRQQEINNRMIQFQKYMSQRDYPNAENEITELIKLNNTDATFYYLRAEVYMKQNKYIQSLQDMNLSVKYEPLKQCAKSSQYHYEIKKTLMQMSNDV</sequence>
<gene>
    <name evidence="2" type="ORF">TTHERM_00623020</name>
</gene>
<evidence type="ECO:0000313" key="2">
    <source>
        <dbReference type="EMBL" id="EAS02282.1"/>
    </source>
</evidence>
<dbReference type="GeneID" id="7822926"/>
<feature type="region of interest" description="Disordered" evidence="1">
    <location>
        <begin position="1"/>
        <end position="57"/>
    </location>
</feature>
<evidence type="ECO:0000256" key="1">
    <source>
        <dbReference type="SAM" id="MobiDB-lite"/>
    </source>
</evidence>
<dbReference type="eggNOG" id="ENOG502SZRF">
    <property type="taxonomic scope" value="Eukaryota"/>
</dbReference>